<feature type="compositionally biased region" description="Low complexity" evidence="1">
    <location>
        <begin position="52"/>
        <end position="61"/>
    </location>
</feature>
<evidence type="ECO:0000256" key="1">
    <source>
        <dbReference type="SAM" id="MobiDB-lite"/>
    </source>
</evidence>
<protein>
    <submittedName>
        <fullName evidence="2">Uncharacterized protein</fullName>
    </submittedName>
</protein>
<sequence>MSDGGTSSQGLSLYEASAGSGLLTFGAVGAEVAEVAGGSGDPPVLSVQAAASARTEAATASKRSPLDLIVRPSSPEKSTRPAPTTVTV</sequence>
<comment type="caution">
    <text evidence="2">The sequence shown here is derived from an EMBL/GenBank/DDBJ whole genome shotgun (WGS) entry which is preliminary data.</text>
</comment>
<proteinExistence type="predicted"/>
<accession>A0ABP9Q9R2</accession>
<gene>
    <name evidence="2" type="ORF">GCM10023214_21250</name>
</gene>
<reference evidence="3" key="1">
    <citation type="journal article" date="2019" name="Int. J. Syst. Evol. Microbiol.">
        <title>The Global Catalogue of Microorganisms (GCM) 10K type strain sequencing project: providing services to taxonomists for standard genome sequencing and annotation.</title>
        <authorList>
            <consortium name="The Broad Institute Genomics Platform"/>
            <consortium name="The Broad Institute Genome Sequencing Center for Infectious Disease"/>
            <person name="Wu L."/>
            <person name="Ma J."/>
        </authorList>
    </citation>
    <scope>NUCLEOTIDE SEQUENCE [LARGE SCALE GENOMIC DNA]</scope>
    <source>
        <strain evidence="3">JCM 18054</strain>
    </source>
</reference>
<evidence type="ECO:0000313" key="2">
    <source>
        <dbReference type="EMBL" id="GAA5159172.1"/>
    </source>
</evidence>
<dbReference type="Proteomes" id="UP001500192">
    <property type="component" value="Unassembled WGS sequence"/>
</dbReference>
<name>A0ABP9Q9R2_9PSEU</name>
<organism evidence="2 3">
    <name type="scientific">Amycolatopsis dongchuanensis</name>
    <dbReference type="NCBI Taxonomy" id="1070866"/>
    <lineage>
        <taxon>Bacteria</taxon>
        <taxon>Bacillati</taxon>
        <taxon>Actinomycetota</taxon>
        <taxon>Actinomycetes</taxon>
        <taxon>Pseudonocardiales</taxon>
        <taxon>Pseudonocardiaceae</taxon>
        <taxon>Amycolatopsis</taxon>
    </lineage>
</organism>
<evidence type="ECO:0000313" key="3">
    <source>
        <dbReference type="Proteomes" id="UP001500192"/>
    </source>
</evidence>
<keyword evidence="3" id="KW-1185">Reference proteome</keyword>
<dbReference type="EMBL" id="BAABIB010000051">
    <property type="protein sequence ID" value="GAA5159172.1"/>
    <property type="molecule type" value="Genomic_DNA"/>
</dbReference>
<feature type="region of interest" description="Disordered" evidence="1">
    <location>
        <begin position="52"/>
        <end position="88"/>
    </location>
</feature>